<feature type="transmembrane region" description="Helical" evidence="13">
    <location>
        <begin position="396"/>
        <end position="418"/>
    </location>
</feature>
<dbReference type="InterPro" id="IPR002528">
    <property type="entry name" value="MATE_fam"/>
</dbReference>
<dbReference type="PANTHER" id="PTHR43298:SF2">
    <property type="entry name" value="FMN_FAD EXPORTER YEEO-RELATED"/>
    <property type="match status" value="1"/>
</dbReference>
<organism evidence="14 15">
    <name type="scientific">Suipraeoptans intestinalis</name>
    <dbReference type="NCBI Taxonomy" id="2606628"/>
    <lineage>
        <taxon>Bacteria</taxon>
        <taxon>Bacillati</taxon>
        <taxon>Bacillota</taxon>
        <taxon>Clostridia</taxon>
        <taxon>Lachnospirales</taxon>
        <taxon>Lachnospiraceae</taxon>
        <taxon>Suipraeoptans</taxon>
    </lineage>
</organism>
<dbReference type="EMBL" id="VULY01000018">
    <property type="protein sequence ID" value="MSR94700.1"/>
    <property type="molecule type" value="Genomic_DNA"/>
</dbReference>
<evidence type="ECO:0000256" key="13">
    <source>
        <dbReference type="SAM" id="Phobius"/>
    </source>
</evidence>
<evidence type="ECO:0000256" key="10">
    <source>
        <dbReference type="ARBA" id="ARBA00023065"/>
    </source>
</evidence>
<name>A0A6N7V3L4_9FIRM</name>
<evidence type="ECO:0000256" key="11">
    <source>
        <dbReference type="ARBA" id="ARBA00023136"/>
    </source>
</evidence>
<dbReference type="RefSeq" id="WP_154478478.1">
    <property type="nucleotide sequence ID" value="NZ_VULY01000018.1"/>
</dbReference>
<feature type="transmembrane region" description="Helical" evidence="13">
    <location>
        <begin position="272"/>
        <end position="288"/>
    </location>
</feature>
<keyword evidence="10" id="KW-0406">Ion transport</keyword>
<dbReference type="GO" id="GO:0005886">
    <property type="term" value="C:plasma membrane"/>
    <property type="evidence" value="ECO:0007669"/>
    <property type="project" value="UniProtKB-SubCell"/>
</dbReference>
<evidence type="ECO:0000256" key="9">
    <source>
        <dbReference type="ARBA" id="ARBA00022989"/>
    </source>
</evidence>
<evidence type="ECO:0000313" key="14">
    <source>
        <dbReference type="EMBL" id="MSR94700.1"/>
    </source>
</evidence>
<comment type="subcellular location">
    <subcellularLocation>
        <location evidence="2">Cell membrane</location>
        <topology evidence="2">Multi-pass membrane protein</topology>
    </subcellularLocation>
</comment>
<keyword evidence="6" id="KW-0050">Antiport</keyword>
<accession>A0A6N7V3L4</accession>
<dbReference type="GO" id="GO:0015297">
    <property type="term" value="F:antiporter activity"/>
    <property type="evidence" value="ECO:0007669"/>
    <property type="project" value="UniProtKB-KW"/>
</dbReference>
<sequence>MKTNTPVKSEQNKMGTMEISPLLISVSLPMMLSMLVQALYNIVDSMFVAQLSEDALTAVSLAFPIQTLMISVSAGLGVGMNALLSRSLGEGNQEKVNRAASNGLFLNLVCCLAFAIFGAFGSRSFFASQTADPRIIQYGTQYLQIITIFSIGIFLQITFERLLQSTGQTFYNMITQGTGAIINIILDPILIFGLLGFPRLGVTGAAIATVFGQFVAFSLSIFFHQKKNREISLRFSGFRPHLPTISVICEVGVPSIVMQAIGSVMVFGMNKILLLYSSTAAAVFGIYFKLQSFIFMPVFGLSNGMIPIVAYNYGAGHVARIKKTISLSYRIAIGIMLIGLAIFQTLPRYLLVHLFHASPHMLQIGVPALRIISLSFTFAGYGIMSGSVYQALGNGFYSLIASFLRQICVILPAAYLLAHFFGLSAVWWSVPIAEIVAVITFTFLNRRIYRKKLDPMGVCTTPT</sequence>
<reference evidence="14 15" key="1">
    <citation type="submission" date="2019-08" db="EMBL/GenBank/DDBJ databases">
        <title>In-depth cultivation of the pig gut microbiome towards novel bacterial diversity and tailored functional studies.</title>
        <authorList>
            <person name="Wylensek D."/>
            <person name="Hitch T.C.A."/>
            <person name="Clavel T."/>
        </authorList>
    </citation>
    <scope>NUCLEOTIDE SEQUENCE [LARGE SCALE GENOMIC DNA]</scope>
    <source>
        <strain evidence="14 15">68-1-5</strain>
    </source>
</reference>
<evidence type="ECO:0000256" key="12">
    <source>
        <dbReference type="ARBA" id="ARBA00031636"/>
    </source>
</evidence>
<feature type="transmembrane region" description="Helical" evidence="13">
    <location>
        <begin position="180"/>
        <end position="197"/>
    </location>
</feature>
<feature type="transmembrane region" description="Helical" evidence="13">
    <location>
        <begin position="63"/>
        <end position="84"/>
    </location>
</feature>
<protein>
    <recommendedName>
        <fullName evidence="4">Probable multidrug resistance protein NorM</fullName>
    </recommendedName>
    <alternativeName>
        <fullName evidence="12">Multidrug-efflux transporter</fullName>
    </alternativeName>
</protein>
<dbReference type="InterPro" id="IPR050222">
    <property type="entry name" value="MATE_MdtK"/>
</dbReference>
<dbReference type="InterPro" id="IPR048279">
    <property type="entry name" value="MdtK-like"/>
</dbReference>
<evidence type="ECO:0000256" key="6">
    <source>
        <dbReference type="ARBA" id="ARBA00022449"/>
    </source>
</evidence>
<dbReference type="GO" id="GO:0006811">
    <property type="term" value="P:monoatomic ion transport"/>
    <property type="evidence" value="ECO:0007669"/>
    <property type="project" value="UniProtKB-KW"/>
</dbReference>
<keyword evidence="9 13" id="KW-1133">Transmembrane helix</keyword>
<dbReference type="GO" id="GO:0042910">
    <property type="term" value="F:xenobiotic transmembrane transporter activity"/>
    <property type="evidence" value="ECO:0007669"/>
    <property type="project" value="InterPro"/>
</dbReference>
<evidence type="ECO:0000256" key="4">
    <source>
        <dbReference type="ARBA" id="ARBA00020268"/>
    </source>
</evidence>
<dbReference type="Proteomes" id="UP000434409">
    <property type="component" value="Unassembled WGS sequence"/>
</dbReference>
<dbReference type="NCBIfam" id="TIGR00797">
    <property type="entry name" value="matE"/>
    <property type="match status" value="1"/>
</dbReference>
<dbReference type="PANTHER" id="PTHR43298">
    <property type="entry name" value="MULTIDRUG RESISTANCE PROTEIN NORM-RELATED"/>
    <property type="match status" value="1"/>
</dbReference>
<feature type="transmembrane region" description="Helical" evidence="13">
    <location>
        <begin position="142"/>
        <end position="159"/>
    </location>
</feature>
<keyword evidence="8 13" id="KW-0812">Transmembrane</keyword>
<comment type="similarity">
    <text evidence="3">Belongs to the multi antimicrobial extrusion (MATE) (TC 2.A.66.1) family.</text>
</comment>
<evidence type="ECO:0000313" key="15">
    <source>
        <dbReference type="Proteomes" id="UP000434409"/>
    </source>
</evidence>
<keyword evidence="7" id="KW-1003">Cell membrane</keyword>
<keyword evidence="15" id="KW-1185">Reference proteome</keyword>
<feature type="transmembrane region" description="Helical" evidence="13">
    <location>
        <begin position="104"/>
        <end position="122"/>
    </location>
</feature>
<feature type="transmembrane region" description="Helical" evidence="13">
    <location>
        <begin position="364"/>
        <end position="384"/>
    </location>
</feature>
<evidence type="ECO:0000256" key="7">
    <source>
        <dbReference type="ARBA" id="ARBA00022475"/>
    </source>
</evidence>
<feature type="transmembrane region" description="Helical" evidence="13">
    <location>
        <begin position="424"/>
        <end position="444"/>
    </location>
</feature>
<dbReference type="PIRSF" id="PIRSF006603">
    <property type="entry name" value="DinF"/>
    <property type="match status" value="1"/>
</dbReference>
<feature type="transmembrane region" description="Helical" evidence="13">
    <location>
        <begin position="203"/>
        <end position="224"/>
    </location>
</feature>
<proteinExistence type="inferred from homology"/>
<evidence type="ECO:0000256" key="1">
    <source>
        <dbReference type="ARBA" id="ARBA00003408"/>
    </source>
</evidence>
<keyword evidence="5" id="KW-0813">Transport</keyword>
<feature type="transmembrane region" description="Helical" evidence="13">
    <location>
        <begin position="21"/>
        <end position="43"/>
    </location>
</feature>
<dbReference type="AlphaFoldDB" id="A0A6N7V3L4"/>
<comment type="caution">
    <text evidence="14">The sequence shown here is derived from an EMBL/GenBank/DDBJ whole genome shotgun (WGS) entry which is preliminary data.</text>
</comment>
<comment type="function">
    <text evidence="1">Multidrug efflux pump.</text>
</comment>
<dbReference type="Pfam" id="PF01554">
    <property type="entry name" value="MatE"/>
    <property type="match status" value="2"/>
</dbReference>
<feature type="transmembrane region" description="Helical" evidence="13">
    <location>
        <begin position="294"/>
        <end position="315"/>
    </location>
</feature>
<keyword evidence="11 13" id="KW-0472">Membrane</keyword>
<evidence type="ECO:0000256" key="2">
    <source>
        <dbReference type="ARBA" id="ARBA00004651"/>
    </source>
</evidence>
<evidence type="ECO:0000256" key="3">
    <source>
        <dbReference type="ARBA" id="ARBA00010199"/>
    </source>
</evidence>
<feature type="transmembrane region" description="Helical" evidence="13">
    <location>
        <begin position="327"/>
        <end position="344"/>
    </location>
</feature>
<evidence type="ECO:0000256" key="5">
    <source>
        <dbReference type="ARBA" id="ARBA00022448"/>
    </source>
</evidence>
<dbReference type="CDD" id="cd13144">
    <property type="entry name" value="MATE_like_4"/>
    <property type="match status" value="1"/>
</dbReference>
<gene>
    <name evidence="14" type="ORF">FYJ34_10645</name>
</gene>
<evidence type="ECO:0000256" key="8">
    <source>
        <dbReference type="ARBA" id="ARBA00022692"/>
    </source>
</evidence>